<evidence type="ECO:0000259" key="7">
    <source>
        <dbReference type="Pfam" id="PF01425"/>
    </source>
</evidence>
<evidence type="ECO:0000256" key="5">
    <source>
        <dbReference type="HAMAP-Rule" id="MF_03150"/>
    </source>
</evidence>
<sequence length="560" mass="61967">MQRISSGPAYTTVGKTNMDEFGMGSHSLNSFFGPARIPAHTVNSKRYTSKTFGPEYSVGGSSGGSALAVKTGQSRLALGTDTGGSVRLPAAYVGVVGFKPSYGLVSRFGVVPYANSLDTVGMLGHTVRTVSILFDYVQNHDPQDPTSLLPRLNKRTTTFRELSREAHQLDLKSLTVGVPLEYNIEELHPTVRSAWTAVLQLLQDEGCTVVPVSLPTTKHALSAYYVIAAAEAMSNLAKYDGVRYGNRGDVDDGAGDVLYSSTRGQGFGDEVRRRILLGSYTLSSGAIDNYFLKAQRVRRLVQKDFDRIFKLTNPLRSPEQFDLSDMEDSITLENKLGPAQVDFIITPTAPTPPPKIKDLKNQSPVDTYMNDVFTVPASLAGVPAISIPVDMSDKRRTQTVIHSPFPENGKIAGVQIVGQYLDDWRVIHFARRLENLLKHQSSSGQTQQHDHVSQPKAKVPEQKLNVPAGRVSRFKIQRMVSRLNIRRTVDRLKLQPLLSGPDSFPTEQHVTGLNKTQKEPLSKPNQESQKSKMLIRYLHFQRKDQDETVDGEQFFPPKDT</sequence>
<keyword evidence="5" id="KW-0496">Mitochondrion</keyword>
<feature type="region of interest" description="Disordered" evidence="6">
    <location>
        <begin position="440"/>
        <end position="464"/>
    </location>
</feature>
<reference evidence="8 9" key="1">
    <citation type="submission" date="2024-06" db="EMBL/GenBank/DDBJ databases">
        <title>Complete genome of Phlyctema vagabunda strain 19-DSS-EL-015.</title>
        <authorList>
            <person name="Fiorenzani C."/>
        </authorList>
    </citation>
    <scope>NUCLEOTIDE SEQUENCE [LARGE SCALE GENOMIC DNA]</scope>
    <source>
        <strain evidence="8 9">19-DSS-EL-015</strain>
    </source>
</reference>
<keyword evidence="1 5" id="KW-0436">Ligase</keyword>
<comment type="subcellular location">
    <subcellularLocation>
        <location evidence="5">Mitochondrion</location>
    </subcellularLocation>
</comment>
<feature type="active site" description="Acyl-ester intermediate" evidence="5">
    <location>
        <position position="85"/>
    </location>
</feature>
<feature type="compositionally biased region" description="Basic and acidic residues" evidence="6">
    <location>
        <begin position="448"/>
        <end position="461"/>
    </location>
</feature>
<comment type="function">
    <text evidence="5">Allows the formation of correctly charged Gln-tRNA(Gln) through the transamidation of misacylated Glu-tRNA(Gln) in the mitochondria. The reaction takes place in the presence of glutamine and ATP through an activated gamma-phospho-Glu-tRNA(Gln).</text>
</comment>
<gene>
    <name evidence="8" type="ORF">PVAG01_09112</name>
</gene>
<evidence type="ECO:0000313" key="9">
    <source>
        <dbReference type="Proteomes" id="UP001629113"/>
    </source>
</evidence>
<comment type="similarity">
    <text evidence="5">Belongs to the amidase family. GatA subfamily.</text>
</comment>
<dbReference type="Proteomes" id="UP001629113">
    <property type="component" value="Unassembled WGS sequence"/>
</dbReference>
<dbReference type="InterPro" id="IPR000120">
    <property type="entry name" value="Amidase"/>
</dbReference>
<evidence type="ECO:0000256" key="6">
    <source>
        <dbReference type="SAM" id="MobiDB-lite"/>
    </source>
</evidence>
<protein>
    <recommendedName>
        <fullName evidence="5">Glutamyl-tRNA(Gln) amidotransferase subunit A, mitochondrial</fullName>
        <shortName evidence="5">Glu-AdT subunit A</shortName>
        <ecNumber evidence="5">6.3.5.7</ecNumber>
    </recommendedName>
</protein>
<dbReference type="Pfam" id="PF01425">
    <property type="entry name" value="Amidase"/>
    <property type="match status" value="1"/>
</dbReference>
<feature type="domain" description="Amidase" evidence="7">
    <location>
        <begin position="12"/>
        <end position="426"/>
    </location>
</feature>
<accession>A0ABR4P6G3</accession>
<evidence type="ECO:0000256" key="1">
    <source>
        <dbReference type="ARBA" id="ARBA00022598"/>
    </source>
</evidence>
<dbReference type="HAMAP" id="MF_00120">
    <property type="entry name" value="GatA"/>
    <property type="match status" value="1"/>
</dbReference>
<comment type="catalytic activity">
    <reaction evidence="5">
        <text>L-glutamyl-tRNA(Gln) + L-glutamine + ATP + H2O = L-glutaminyl-tRNA(Gln) + L-glutamate + ADP + phosphate + H(+)</text>
        <dbReference type="Rhea" id="RHEA:17521"/>
        <dbReference type="Rhea" id="RHEA-COMP:9681"/>
        <dbReference type="Rhea" id="RHEA-COMP:9684"/>
        <dbReference type="ChEBI" id="CHEBI:15377"/>
        <dbReference type="ChEBI" id="CHEBI:15378"/>
        <dbReference type="ChEBI" id="CHEBI:29985"/>
        <dbReference type="ChEBI" id="CHEBI:30616"/>
        <dbReference type="ChEBI" id="CHEBI:43474"/>
        <dbReference type="ChEBI" id="CHEBI:58359"/>
        <dbReference type="ChEBI" id="CHEBI:78520"/>
        <dbReference type="ChEBI" id="CHEBI:78521"/>
        <dbReference type="ChEBI" id="CHEBI:456216"/>
        <dbReference type="EC" id="6.3.5.7"/>
    </reaction>
</comment>
<dbReference type="Gene3D" id="3.90.1300.10">
    <property type="entry name" value="Amidase signature (AS) domain"/>
    <property type="match status" value="1"/>
</dbReference>
<dbReference type="PANTHER" id="PTHR11895">
    <property type="entry name" value="TRANSAMIDASE"/>
    <property type="match status" value="1"/>
</dbReference>
<comment type="caution">
    <text evidence="8">The sequence shown here is derived from an EMBL/GenBank/DDBJ whole genome shotgun (WGS) entry which is preliminary data.</text>
</comment>
<keyword evidence="9" id="KW-1185">Reference proteome</keyword>
<evidence type="ECO:0000313" key="8">
    <source>
        <dbReference type="EMBL" id="KAL3418890.1"/>
    </source>
</evidence>
<comment type="caution">
    <text evidence="5">Lacks conserved residue(s) required for the propagation of feature annotation.</text>
</comment>
<keyword evidence="2 5" id="KW-0547">Nucleotide-binding</keyword>
<dbReference type="EMBL" id="JBFCZG010000008">
    <property type="protein sequence ID" value="KAL3418890.1"/>
    <property type="molecule type" value="Genomic_DNA"/>
</dbReference>
<evidence type="ECO:0000256" key="2">
    <source>
        <dbReference type="ARBA" id="ARBA00022741"/>
    </source>
</evidence>
<dbReference type="SUPFAM" id="SSF75304">
    <property type="entry name" value="Amidase signature (AS) enzymes"/>
    <property type="match status" value="1"/>
</dbReference>
<feature type="active site" description="Charge relay system" evidence="5">
    <location>
        <position position="61"/>
    </location>
</feature>
<keyword evidence="3 5" id="KW-0067">ATP-binding</keyword>
<feature type="region of interest" description="Disordered" evidence="6">
    <location>
        <begin position="496"/>
        <end position="533"/>
    </location>
</feature>
<feature type="compositionally biased region" description="Polar residues" evidence="6">
    <location>
        <begin position="505"/>
        <end position="515"/>
    </location>
</feature>
<dbReference type="PANTHER" id="PTHR11895:SF7">
    <property type="entry name" value="GLUTAMYL-TRNA(GLN) AMIDOTRANSFERASE SUBUNIT A, MITOCHONDRIAL"/>
    <property type="match status" value="1"/>
</dbReference>
<name>A0ABR4P6G3_9HELO</name>
<evidence type="ECO:0000256" key="3">
    <source>
        <dbReference type="ARBA" id="ARBA00022840"/>
    </source>
</evidence>
<proteinExistence type="inferred from homology"/>
<keyword evidence="4 5" id="KW-0648">Protein biosynthesis</keyword>
<dbReference type="InterPro" id="IPR023631">
    <property type="entry name" value="Amidase_dom"/>
</dbReference>
<organism evidence="8 9">
    <name type="scientific">Phlyctema vagabunda</name>
    <dbReference type="NCBI Taxonomy" id="108571"/>
    <lineage>
        <taxon>Eukaryota</taxon>
        <taxon>Fungi</taxon>
        <taxon>Dikarya</taxon>
        <taxon>Ascomycota</taxon>
        <taxon>Pezizomycotina</taxon>
        <taxon>Leotiomycetes</taxon>
        <taxon>Helotiales</taxon>
        <taxon>Dermateaceae</taxon>
        <taxon>Phlyctema</taxon>
    </lineage>
</organism>
<evidence type="ECO:0000256" key="4">
    <source>
        <dbReference type="ARBA" id="ARBA00022917"/>
    </source>
</evidence>
<dbReference type="InterPro" id="IPR036928">
    <property type="entry name" value="AS_sf"/>
</dbReference>
<dbReference type="InterPro" id="IPR004412">
    <property type="entry name" value="GatA"/>
</dbReference>
<dbReference type="EC" id="6.3.5.7" evidence="5"/>
<comment type="subunit">
    <text evidence="5">Subunit of the heterotrimeric GatCAB amidotransferase (AdT) complex, composed of A, B and C subunits.</text>
</comment>